<dbReference type="SUPFAM" id="SSF54928">
    <property type="entry name" value="RNA-binding domain, RBD"/>
    <property type="match status" value="1"/>
</dbReference>
<feature type="compositionally biased region" description="Polar residues" evidence="2">
    <location>
        <begin position="465"/>
        <end position="477"/>
    </location>
</feature>
<feature type="region of interest" description="Disordered" evidence="2">
    <location>
        <begin position="409"/>
        <end position="490"/>
    </location>
</feature>
<evidence type="ECO:0000256" key="1">
    <source>
        <dbReference type="PROSITE-ProRule" id="PRU00047"/>
    </source>
</evidence>
<keyword evidence="1" id="KW-0479">Metal-binding</keyword>
<organism evidence="4 5">
    <name type="scientific">Glomus cerebriforme</name>
    <dbReference type="NCBI Taxonomy" id="658196"/>
    <lineage>
        <taxon>Eukaryota</taxon>
        <taxon>Fungi</taxon>
        <taxon>Fungi incertae sedis</taxon>
        <taxon>Mucoromycota</taxon>
        <taxon>Glomeromycotina</taxon>
        <taxon>Glomeromycetes</taxon>
        <taxon>Glomerales</taxon>
        <taxon>Glomeraceae</taxon>
        <taxon>Glomus</taxon>
    </lineage>
</organism>
<feature type="compositionally biased region" description="Polar residues" evidence="2">
    <location>
        <begin position="524"/>
        <end position="541"/>
    </location>
</feature>
<proteinExistence type="predicted"/>
<keyword evidence="1" id="KW-0862">Zinc</keyword>
<dbReference type="PROSITE" id="PS50158">
    <property type="entry name" value="ZF_CCHC"/>
    <property type="match status" value="1"/>
</dbReference>
<feature type="domain" description="CCHC-type" evidence="3">
    <location>
        <begin position="398"/>
        <end position="413"/>
    </location>
</feature>
<feature type="region of interest" description="Disordered" evidence="2">
    <location>
        <begin position="524"/>
        <end position="566"/>
    </location>
</feature>
<evidence type="ECO:0000256" key="2">
    <source>
        <dbReference type="SAM" id="MobiDB-lite"/>
    </source>
</evidence>
<evidence type="ECO:0000313" key="4">
    <source>
        <dbReference type="EMBL" id="RIA86228.1"/>
    </source>
</evidence>
<keyword evidence="1" id="KW-0863">Zinc-finger</keyword>
<feature type="compositionally biased region" description="Low complexity" evidence="2">
    <location>
        <begin position="67"/>
        <end position="79"/>
    </location>
</feature>
<evidence type="ECO:0000313" key="5">
    <source>
        <dbReference type="Proteomes" id="UP000265703"/>
    </source>
</evidence>
<feature type="compositionally biased region" description="Basic and acidic residues" evidence="2">
    <location>
        <begin position="550"/>
        <end position="563"/>
    </location>
</feature>
<accession>A0A397SJM1</accession>
<dbReference type="InterPro" id="IPR035979">
    <property type="entry name" value="RBD_domain_sf"/>
</dbReference>
<dbReference type="EMBL" id="QKYT01000376">
    <property type="protein sequence ID" value="RIA86228.1"/>
    <property type="molecule type" value="Genomic_DNA"/>
</dbReference>
<dbReference type="Proteomes" id="UP000265703">
    <property type="component" value="Unassembled WGS sequence"/>
</dbReference>
<name>A0A397SJM1_9GLOM</name>
<feature type="region of interest" description="Disordered" evidence="2">
    <location>
        <begin position="601"/>
        <end position="621"/>
    </location>
</feature>
<feature type="compositionally biased region" description="Basic and acidic residues" evidence="2">
    <location>
        <begin position="38"/>
        <end position="58"/>
    </location>
</feature>
<comment type="caution">
    <text evidence="4">The sequence shown here is derived from an EMBL/GenBank/DDBJ whole genome shotgun (WGS) entry which is preliminary data.</text>
</comment>
<gene>
    <name evidence="4" type="ORF">C1645_829611</name>
</gene>
<dbReference type="InterPro" id="IPR001878">
    <property type="entry name" value="Znf_CCHC"/>
</dbReference>
<keyword evidence="5" id="KW-1185">Reference proteome</keyword>
<dbReference type="STRING" id="658196.A0A397SJM1"/>
<dbReference type="CDD" id="cd00590">
    <property type="entry name" value="RRM_SF"/>
    <property type="match status" value="1"/>
</dbReference>
<protein>
    <recommendedName>
        <fullName evidence="3">CCHC-type domain-containing protein</fullName>
    </recommendedName>
</protein>
<sequence>MGRANKRTTRSNSNTTHTENPAIKAGPTAKLSNNNNNIKDKPPLAKRSKVDKDGRNLDDDVLSAYITPSNPLTSPSLNSQAPPFDLNLSSHDVAAQNSESSISYNDNNEIPEEEMLDQDQQPNQEYLPEPIIIPQQIEIALEAKYIPGRSPPKKVEKIKTTFSTYGNLNSVRRKALKQCLYVTAVFSDKVAADNACKHEFPFIDEDGNEVIHYFKYWTEIKPPMAPETKLLIDQRTIQVIDIPLNVQAALVRAVFTRYGNIEKLTMRTTKLFQHAFITFDSPDAIQPFFNDQWSEYILLDSVRIFPITLPESACQLRKDFGLKLGGIPPNFKAKNFLPFLNDLGAKTCFVPRNPNNYRQCRYAFVNFASQELADCASERVFSYEGHELFWCTQDEKTCHVCGRPDHEAKECPNKRKPKSENPYNKLYNRYKPAGHRKRPKSYADAAARNIDTTKNTNNHNKKGSTVRTVKPSISSDGNNKHKDSPGQKSLSTDMTIEALRGELQSLITQFNGIKEEVAAIRSMVTTQQSNPKSPATTNNTISKRKQGKRPIKEVETSDSDSDRGNAMNRLSTVESTVSALSAQITKLINAVTLKQGAERTYSSSFLGGNGEEIPFGTTGSK</sequence>
<dbReference type="GO" id="GO:0008270">
    <property type="term" value="F:zinc ion binding"/>
    <property type="evidence" value="ECO:0007669"/>
    <property type="project" value="UniProtKB-KW"/>
</dbReference>
<dbReference type="GO" id="GO:0003676">
    <property type="term" value="F:nucleic acid binding"/>
    <property type="evidence" value="ECO:0007669"/>
    <property type="project" value="InterPro"/>
</dbReference>
<dbReference type="AlphaFoldDB" id="A0A397SJM1"/>
<feature type="region of interest" description="Disordered" evidence="2">
    <location>
        <begin position="1"/>
        <end position="87"/>
    </location>
</feature>
<dbReference type="OrthoDB" id="2416239at2759"/>
<evidence type="ECO:0000259" key="3">
    <source>
        <dbReference type="PROSITE" id="PS50158"/>
    </source>
</evidence>
<reference evidence="4 5" key="1">
    <citation type="submission" date="2018-06" db="EMBL/GenBank/DDBJ databases">
        <title>Comparative genomics reveals the genomic features of Rhizophagus irregularis, R. cerebriforme, R. diaphanum and Gigaspora rosea, and their symbiotic lifestyle signature.</title>
        <authorList>
            <person name="Morin E."/>
            <person name="San Clemente H."/>
            <person name="Chen E.C.H."/>
            <person name="De La Providencia I."/>
            <person name="Hainaut M."/>
            <person name="Kuo A."/>
            <person name="Kohler A."/>
            <person name="Murat C."/>
            <person name="Tang N."/>
            <person name="Roy S."/>
            <person name="Loubradou J."/>
            <person name="Henrissat B."/>
            <person name="Grigoriev I.V."/>
            <person name="Corradi N."/>
            <person name="Roux C."/>
            <person name="Martin F.M."/>
        </authorList>
    </citation>
    <scope>NUCLEOTIDE SEQUENCE [LARGE SCALE GENOMIC DNA]</scope>
    <source>
        <strain evidence="4 5">DAOM 227022</strain>
    </source>
</reference>